<proteinExistence type="predicted"/>
<keyword evidence="2" id="KW-1185">Reference proteome</keyword>
<name>A0A9X2KRR4_9SPHN</name>
<protein>
    <recommendedName>
        <fullName evidence="3">Phasin protein</fullName>
    </recommendedName>
</protein>
<dbReference type="AlphaFoldDB" id="A0A9X2KRR4"/>
<organism evidence="1 2">
    <name type="scientific">Sphingomonas tagetis</name>
    <dbReference type="NCBI Taxonomy" id="2949092"/>
    <lineage>
        <taxon>Bacteria</taxon>
        <taxon>Pseudomonadati</taxon>
        <taxon>Pseudomonadota</taxon>
        <taxon>Alphaproteobacteria</taxon>
        <taxon>Sphingomonadales</taxon>
        <taxon>Sphingomonadaceae</taxon>
        <taxon>Sphingomonas</taxon>
    </lineage>
</organism>
<evidence type="ECO:0008006" key="3">
    <source>
        <dbReference type="Google" id="ProtNLM"/>
    </source>
</evidence>
<evidence type="ECO:0000313" key="1">
    <source>
        <dbReference type="EMBL" id="MCP3733063.1"/>
    </source>
</evidence>
<reference evidence="1" key="1">
    <citation type="submission" date="2022-05" db="EMBL/GenBank/DDBJ databases">
        <title>Sphingomonas sp. strain MG17 Genome sequencing and assembly.</title>
        <authorList>
            <person name="Kim I."/>
        </authorList>
    </citation>
    <scope>NUCLEOTIDE SEQUENCE</scope>
    <source>
        <strain evidence="1">MG17</strain>
    </source>
</reference>
<comment type="caution">
    <text evidence="1">The sequence shown here is derived from an EMBL/GenBank/DDBJ whole genome shotgun (WGS) entry which is preliminary data.</text>
</comment>
<dbReference type="EMBL" id="JAMLDX010000030">
    <property type="protein sequence ID" value="MCP3733063.1"/>
    <property type="molecule type" value="Genomic_DNA"/>
</dbReference>
<sequence length="154" mass="16600">MIDPFTAWSRMVAAGLQMQTNWLRGMETLQASHSVIDARTGKMRDAASAPMQADFAEFARMVPEKVEAFSRSARAVTRDTLAMHGAWTAQMQRVGLMMLSGRVPTLAETSALATHSAEYALGAITASARLGGSALAPVHRAATGNARRLKRAKR</sequence>
<dbReference type="RefSeq" id="WP_254297137.1">
    <property type="nucleotide sequence ID" value="NZ_JAMLDX010000030.1"/>
</dbReference>
<evidence type="ECO:0000313" key="2">
    <source>
        <dbReference type="Proteomes" id="UP001139451"/>
    </source>
</evidence>
<accession>A0A9X2KRR4</accession>
<dbReference type="Proteomes" id="UP001139451">
    <property type="component" value="Unassembled WGS sequence"/>
</dbReference>
<gene>
    <name evidence="1" type="ORF">M9978_21895</name>
</gene>